<keyword evidence="6" id="KW-0677">Repeat</keyword>
<dbReference type="InterPro" id="IPR011989">
    <property type="entry name" value="ARM-like"/>
</dbReference>
<evidence type="ECO:0000256" key="1">
    <source>
        <dbReference type="ARBA" id="ARBA00004123"/>
    </source>
</evidence>
<dbReference type="GO" id="GO:0042790">
    <property type="term" value="P:nucleolar large rRNA transcription by RNA polymerase I"/>
    <property type="evidence" value="ECO:0007669"/>
    <property type="project" value="EnsemblFungi"/>
</dbReference>
<keyword evidence="11" id="KW-0067">ATP-binding</keyword>
<dbReference type="Pfam" id="PF00176">
    <property type="entry name" value="SNF2-rel_dom"/>
    <property type="match status" value="1"/>
</dbReference>
<evidence type="ECO:0000259" key="22">
    <source>
        <dbReference type="PROSITE" id="PS51192"/>
    </source>
</evidence>
<accession>A0A2P7YHU4</accession>
<evidence type="ECO:0000256" key="11">
    <source>
        <dbReference type="ARBA" id="ARBA00022840"/>
    </source>
</evidence>
<feature type="region of interest" description="Disordered" evidence="21">
    <location>
        <begin position="689"/>
        <end position="728"/>
    </location>
</feature>
<dbReference type="InterPro" id="IPR023395">
    <property type="entry name" value="MCP_dom_sf"/>
</dbReference>
<evidence type="ECO:0000256" key="18">
    <source>
        <dbReference type="ARBA" id="ARBA00081329"/>
    </source>
</evidence>
<feature type="region of interest" description="Disordered" evidence="21">
    <location>
        <begin position="172"/>
        <end position="245"/>
    </location>
</feature>
<dbReference type="InterPro" id="IPR022707">
    <property type="entry name" value="Mot1_central_dom"/>
</dbReference>
<comment type="caution">
    <text evidence="24">The sequence shown here is derived from an EMBL/GenBank/DDBJ whole genome shotgun (WGS) entry which is preliminary data.</text>
</comment>
<dbReference type="SMART" id="SM00490">
    <property type="entry name" value="HELICc"/>
    <property type="match status" value="1"/>
</dbReference>
<sequence>MSRLDRLVVLLETGSTPYIRNTAADQLSDLAKGHPEEIISLLGRVYPFLKAEKWETRIAAAKAFGGIVAHAPLWDPNSEEAIEKEKQLQHIEDANNATRSSEPKVKLEQDEELKKLDENLLTLVKFESWNLHELLKSGKKLLASGGAEFEPKKPAVGKNDETLLHKLKQHKTLVKEEENDSPRGSVVSSPSIKTEVKEEVSSLTQSSPPPPEGGKSAAASARLKAMQKRRAKANAKSSINKNAPVDLSQSSISRKLVEHGEVDGNVKTEDSPQYDLTSQQGGSKLVMESKAPELSPLLSQHAKVVGLVWQFQGVYELLLHDLFDEKWEVRHGSALGLRELVRVHGKGAGRVMRKSRAENDANNAATLEDLSVRLCTLFALDRFADFVNDTVVAPVRESGAQTLAALLLHLDDRSIVETFHCLKSLVFQDSLGPDSRKFWEAKHGGMLGVRYFVSVRTDVLLRLPELLDLVVSMVLHCLKESEDDVQSVAALTLAPIAAEFVKQGTDVIKSLLDVVWECLSNFEDDLSASIGSVMDLLSKLCTHKEVIEIMQSEAAANPENSFDNLLPKLFPFLRHSITNVRKATLTTLLEFLSIEDQSTKLWITSKSMRLILQNLLVEQNSEVLKLSEQVYYRMLHEIPNNSYLEKVDTYIAPYLHSIMALLMTPIGIARHNYHLNTGLIIKPSGATFEPLPRRDSPSESDIFEPPTNGEVAPQPAKRGRKRKTEEKTKALTPISDELKINIDAPVHNGDVMFVGFDTFIATRTALAKALGSTISLLEDEDVLKRTFESLLIYTTSPHATPRLFTAIVVEEFANASKKNEKTLPTETAEKFSATFLEALTAPEKVPFFRELVPKLKSVRTSCLQLFDVFVTNGKLSHSKVPQLPVVVQGENGSGPGAFGIESAEKLLDETYPKLVKALSSSYKILANLALEDSKHRIRVALGEAKLALSQRTTSINAAYAAAILALTGVLKKLNPIIRSLMDSAKQEETELLQKRSAISIAALIDELKKIKKVGAADKILKNLCSFLCVDTSEVPEFVHNSTFKDAILSLRKEEAKTDPADIAAHEKAVHEARIKRNGALLALDEIIEIYKENIFSELPKFKEILFGTLGSMETTSADDMSKDNSLGQSIVDALGVLRAVLPKLSSSLYPEIADQMPRLLAGLKYELSVFRYSSAKCFATICSVMPAKAFPFLVRNIIPMLNNAGNFRERQGATEAIYHVSNAMGADILPYIVFLIVPVLGRMSDADHDVRILASTTFASIIKLVPLEAGIPDPPDMPQDLLEGRDREREFILQMMDPTKIKPFELPVAIKATLRKYQQEGVNWLAFLNKYHLHGILCDDMGLGKTLQTICIIASDHHMRAEKFKETQAEEFRRLPSLIVCPPSLTGHWEQEMNQYAEFMNVVVYAGGPSVRANLRAKIPDADVVVTSYDVCRNDIDVISGHSYNYCVLDEGHIIKNSFSKLTRSVKRINAEHRLILSGTPIQNNVLELWSLFDFLMPGFLGVEKVFIEKFAKPIAASRNSKTSSKEQEAGALALESLHRQVLPFMLRRLKEEVLSDLPPKIIQDYYCELSDLQKKLYKEFAKKQKSVVKDEVTKEDEPMEPSTEPPKTHIFQALQYMRKLCNHPALVITPNHPQAAEVASYLASKKSDLKSIEHAPKLKSLKNLLLECGIGTGDSEYLNSKGKSKQKQLQQQQQFVSSEGVISEHRALIFCQLKDMVDIVEEELFKKHMPSVTYMRLDGRTDPRERQKIVRKFNEDPSIDVLLLTTKVGGLGLNLTGADTVIFVEHDWNPMNDLQAMDRAHRLGQKKVVNVYRLITKSTLEEKIMGLQKFKMNIASTIVNQQNAGLSLMDTNQLLDLFDVDEQATKIENGDDKKDKKVPDDLIGGGIPSEAVGELTQLWDESQYEDEYNLDNFIKTLNMNEKEERAIEKLGTEAQTSFGYLVSDEKSSTTRAPEALDAKQTKSLDVTKSSPKWVHFVAGGIGGMVGAIATCPLDVVKTRLQSDVYNQSYNKAPKSSNPLIKGAQHFSETCGVIGQIYKNEGGRALFRGLGPNLVGVIPARSINFFTYGATKEFVSKNFNNGNEATWIHLVAGINAGFVTSTATNPIWMIKTRLQLDKTKGKHYKNSWDCLRYILKTEGFTSLYKGLSASYLGGIESTIQWVLYEQMKLFLNRKSLERHGLDQSKKSTSDHIYEWCARSGAAGAAKFFASLMTYPHEVVRTRLRQAPLEATGKPKYTGLVQCFRLIIKEEGFVSMYGGLTPHLLRTVPNSIIMFGTWELVVRFLSLS</sequence>
<dbReference type="GO" id="GO:0003677">
    <property type="term" value="F:DNA binding"/>
    <property type="evidence" value="ECO:0007669"/>
    <property type="project" value="UniProtKB-KW"/>
</dbReference>
<dbReference type="GeneID" id="36567951"/>
<evidence type="ECO:0000256" key="10">
    <source>
        <dbReference type="ARBA" id="ARBA00022806"/>
    </source>
</evidence>
<dbReference type="VEuPathDB" id="FungiDB:C7M61_004564"/>
<dbReference type="GO" id="GO:0045892">
    <property type="term" value="P:negative regulation of DNA-templated transcription"/>
    <property type="evidence" value="ECO:0007669"/>
    <property type="project" value="EnsemblFungi"/>
</dbReference>
<evidence type="ECO:0000256" key="5">
    <source>
        <dbReference type="ARBA" id="ARBA00022692"/>
    </source>
</evidence>
<dbReference type="Gene3D" id="3.40.50.300">
    <property type="entry name" value="P-loop containing nucleotide triphosphate hydrolases"/>
    <property type="match status" value="1"/>
</dbReference>
<protein>
    <recommendedName>
        <fullName evidence="17">TATA-binding protein-associated factor mot1</fullName>
    </recommendedName>
    <alternativeName>
        <fullName evidence="18">Modifier of transcription 1</fullName>
    </alternativeName>
</protein>
<dbReference type="RefSeq" id="XP_024712032.1">
    <property type="nucleotide sequence ID" value="XM_024859883.1"/>
</dbReference>
<dbReference type="SUPFAM" id="SSF103506">
    <property type="entry name" value="Mitochondrial carrier"/>
    <property type="match status" value="1"/>
</dbReference>
<dbReference type="GO" id="GO:0000228">
    <property type="term" value="C:nuclear chromosome"/>
    <property type="evidence" value="ECO:0007669"/>
    <property type="project" value="EnsemblFungi"/>
</dbReference>
<dbReference type="PROSITE" id="PS51194">
    <property type="entry name" value="HELICASE_CTER"/>
    <property type="match status" value="1"/>
</dbReference>
<dbReference type="InterPro" id="IPR044972">
    <property type="entry name" value="Mot1"/>
</dbReference>
<proteinExistence type="inferred from homology"/>
<evidence type="ECO:0000256" key="7">
    <source>
        <dbReference type="ARBA" id="ARBA00022741"/>
    </source>
</evidence>
<feature type="repeat" description="Solcar" evidence="20">
    <location>
        <begin position="1971"/>
        <end position="2074"/>
    </location>
</feature>
<keyword evidence="8" id="KW-0999">Mitochondrion inner membrane</keyword>
<feature type="repeat" description="Solcar" evidence="20">
    <location>
        <begin position="2084"/>
        <end position="2170"/>
    </location>
</feature>
<dbReference type="PROSITE" id="PS50920">
    <property type="entry name" value="SOLCAR"/>
    <property type="match status" value="3"/>
</dbReference>
<comment type="similarity">
    <text evidence="3">Belongs to the SNF2/RAD54 helicase family.</text>
</comment>
<evidence type="ECO:0000256" key="14">
    <source>
        <dbReference type="ARBA" id="ARBA00023128"/>
    </source>
</evidence>
<dbReference type="GO" id="GO:0004386">
    <property type="term" value="F:helicase activity"/>
    <property type="evidence" value="ECO:0007669"/>
    <property type="project" value="UniProtKB-KW"/>
</dbReference>
<evidence type="ECO:0000256" key="12">
    <source>
        <dbReference type="ARBA" id="ARBA00022989"/>
    </source>
</evidence>
<evidence type="ECO:0000256" key="6">
    <source>
        <dbReference type="ARBA" id="ARBA00022737"/>
    </source>
</evidence>
<keyword evidence="12" id="KW-1133">Transmembrane helix</keyword>
<gene>
    <name evidence="24" type="ORF">C7M61_004564</name>
</gene>
<dbReference type="InterPro" id="IPR038718">
    <property type="entry name" value="SNF2-like_sf"/>
</dbReference>
<dbReference type="Proteomes" id="UP000241107">
    <property type="component" value="Unassembled WGS sequence"/>
</dbReference>
<keyword evidence="16" id="KW-0539">Nucleus</keyword>
<evidence type="ECO:0000256" key="3">
    <source>
        <dbReference type="ARBA" id="ARBA00007025"/>
    </source>
</evidence>
<feature type="compositionally biased region" description="Polar residues" evidence="21">
    <location>
        <begin position="235"/>
        <end position="245"/>
    </location>
</feature>
<dbReference type="GO" id="GO:0045898">
    <property type="term" value="P:regulation of RNA polymerase II transcription preinitiation complex assembly"/>
    <property type="evidence" value="ECO:0007669"/>
    <property type="project" value="EnsemblFungi"/>
</dbReference>
<dbReference type="PANTHER" id="PTHR36498">
    <property type="entry name" value="TATA-BINDING PROTEIN-ASSOCIATED FACTOR 172"/>
    <property type="match status" value="1"/>
</dbReference>
<evidence type="ECO:0000256" key="17">
    <source>
        <dbReference type="ARBA" id="ARBA00073046"/>
    </source>
</evidence>
<dbReference type="InterPro" id="IPR000330">
    <property type="entry name" value="SNF2_N"/>
</dbReference>
<dbReference type="STRING" id="418784.A0A2P7YHU4"/>
<dbReference type="SUPFAM" id="SSF48371">
    <property type="entry name" value="ARM repeat"/>
    <property type="match status" value="2"/>
</dbReference>
<dbReference type="FunFam" id="3.40.50.300:FF:000428">
    <property type="entry name" value="TATA-binding protein-associated factor 172"/>
    <property type="match status" value="1"/>
</dbReference>
<feature type="repeat" description="Solcar" evidence="20">
    <location>
        <begin position="2193"/>
        <end position="2283"/>
    </location>
</feature>
<evidence type="ECO:0000256" key="16">
    <source>
        <dbReference type="ARBA" id="ARBA00023242"/>
    </source>
</evidence>
<keyword evidence="13" id="KW-0238">DNA-binding</keyword>
<dbReference type="CDD" id="cd17999">
    <property type="entry name" value="DEXHc_Mot1"/>
    <property type="match status" value="1"/>
</dbReference>
<dbReference type="CDD" id="cd18793">
    <property type="entry name" value="SF2_C_SNF"/>
    <property type="match status" value="1"/>
</dbReference>
<evidence type="ECO:0000256" key="2">
    <source>
        <dbReference type="ARBA" id="ARBA00004448"/>
    </source>
</evidence>
<dbReference type="GO" id="GO:0005524">
    <property type="term" value="F:ATP binding"/>
    <property type="evidence" value="ECO:0007669"/>
    <property type="project" value="UniProtKB-KW"/>
</dbReference>
<dbReference type="GO" id="GO:0017025">
    <property type="term" value="F:TBP-class protein binding"/>
    <property type="evidence" value="ECO:0007669"/>
    <property type="project" value="EnsemblFungi"/>
</dbReference>
<dbReference type="OrthoDB" id="10252227at2759"/>
<evidence type="ECO:0000256" key="9">
    <source>
        <dbReference type="ARBA" id="ARBA00022801"/>
    </source>
</evidence>
<keyword evidence="14" id="KW-0496">Mitochondrion</keyword>
<keyword evidence="9" id="KW-0378">Hydrolase</keyword>
<keyword evidence="7" id="KW-0547">Nucleotide-binding</keyword>
<feature type="domain" description="Helicase ATP-binding" evidence="22">
    <location>
        <begin position="1326"/>
        <end position="1499"/>
    </location>
</feature>
<dbReference type="GO" id="GO:0005667">
    <property type="term" value="C:transcription regulator complex"/>
    <property type="evidence" value="ECO:0007669"/>
    <property type="project" value="EnsemblFungi"/>
</dbReference>
<dbReference type="PANTHER" id="PTHR36498:SF1">
    <property type="entry name" value="TATA-BINDING PROTEIN-ASSOCIATED FACTOR 172"/>
    <property type="match status" value="1"/>
</dbReference>
<dbReference type="Pfam" id="PF12054">
    <property type="entry name" value="DUF3535"/>
    <property type="match status" value="1"/>
</dbReference>
<dbReference type="InterPro" id="IPR016024">
    <property type="entry name" value="ARM-type_fold"/>
</dbReference>
<reference evidence="24 25" key="1">
    <citation type="submission" date="2018-03" db="EMBL/GenBank/DDBJ databases">
        <title>Candida pseudohaemulonii genome assembly and annotation.</title>
        <authorList>
            <person name="Munoz J.F."/>
            <person name="Gade L.G."/>
            <person name="Chow N.A."/>
            <person name="Litvintseva A.P."/>
            <person name="Loparev V.N."/>
            <person name="Cuomo C.A."/>
        </authorList>
    </citation>
    <scope>NUCLEOTIDE SEQUENCE [LARGE SCALE GENOMIC DNA]</scope>
    <source>
        <strain evidence="24 25">B12108</strain>
    </source>
</reference>
<dbReference type="InterPro" id="IPR049730">
    <property type="entry name" value="SNF2/RAD54-like_C"/>
</dbReference>
<dbReference type="FunFam" id="1.50.40.10:FF:000079">
    <property type="entry name" value="Mitochondrial carrier protein RIM2"/>
    <property type="match status" value="1"/>
</dbReference>
<dbReference type="GO" id="GO:0005743">
    <property type="term" value="C:mitochondrial inner membrane"/>
    <property type="evidence" value="ECO:0007669"/>
    <property type="project" value="UniProtKB-SubCell"/>
</dbReference>
<dbReference type="InterPro" id="IPR001650">
    <property type="entry name" value="Helicase_C-like"/>
</dbReference>
<dbReference type="SUPFAM" id="SSF52540">
    <property type="entry name" value="P-loop containing nucleoside triphosphate hydrolases"/>
    <property type="match status" value="2"/>
</dbReference>
<comment type="subcellular location">
    <subcellularLocation>
        <location evidence="2">Mitochondrion inner membrane</location>
        <topology evidence="2">Multi-pass membrane protein</topology>
    </subcellularLocation>
    <subcellularLocation>
        <location evidence="1">Nucleus</location>
    </subcellularLocation>
</comment>
<evidence type="ECO:0000256" key="21">
    <source>
        <dbReference type="SAM" id="MobiDB-lite"/>
    </source>
</evidence>
<evidence type="ECO:0000256" key="4">
    <source>
        <dbReference type="ARBA" id="ARBA00022448"/>
    </source>
</evidence>
<dbReference type="InterPro" id="IPR044078">
    <property type="entry name" value="Mot1_ATP-bd"/>
</dbReference>
<dbReference type="InterPro" id="IPR018108">
    <property type="entry name" value="MCP_transmembrane"/>
</dbReference>
<dbReference type="Gene3D" id="3.40.50.10810">
    <property type="entry name" value="Tandem AAA-ATPase domain"/>
    <property type="match status" value="1"/>
</dbReference>
<dbReference type="FunFam" id="3.40.50.10810:FF:000009">
    <property type="entry name" value="B-TFIID TATA-box-binding protein-associated factor 1"/>
    <property type="match status" value="1"/>
</dbReference>
<dbReference type="Gene3D" id="1.25.10.10">
    <property type="entry name" value="Leucine-rich Repeat Variant"/>
    <property type="match status" value="2"/>
</dbReference>
<evidence type="ECO:0000259" key="23">
    <source>
        <dbReference type="PROSITE" id="PS51194"/>
    </source>
</evidence>
<dbReference type="EMBL" id="PYFQ01000015">
    <property type="protein sequence ID" value="PSK35527.1"/>
    <property type="molecule type" value="Genomic_DNA"/>
</dbReference>
<feature type="domain" description="Helicase C-terminal" evidence="23">
    <location>
        <begin position="1689"/>
        <end position="1846"/>
    </location>
</feature>
<dbReference type="InterPro" id="IPR014001">
    <property type="entry name" value="Helicase_ATP-bd"/>
</dbReference>
<dbReference type="PROSITE" id="PS51192">
    <property type="entry name" value="HELICASE_ATP_BIND_1"/>
    <property type="match status" value="1"/>
</dbReference>
<dbReference type="FunFam" id="1.50.40.10:FF:000088">
    <property type="entry name" value="Mitochondrial carrier protein RIM2"/>
    <property type="match status" value="1"/>
</dbReference>
<evidence type="ECO:0000256" key="13">
    <source>
        <dbReference type="ARBA" id="ARBA00023125"/>
    </source>
</evidence>
<organism evidence="24 25">
    <name type="scientific">Candidozyma pseudohaemuli</name>
    <dbReference type="NCBI Taxonomy" id="418784"/>
    <lineage>
        <taxon>Eukaryota</taxon>
        <taxon>Fungi</taxon>
        <taxon>Dikarya</taxon>
        <taxon>Ascomycota</taxon>
        <taxon>Saccharomycotina</taxon>
        <taxon>Pichiomycetes</taxon>
        <taxon>Metschnikowiaceae</taxon>
        <taxon>Candidozyma</taxon>
    </lineage>
</organism>
<dbReference type="Pfam" id="PF00271">
    <property type="entry name" value="Helicase_C"/>
    <property type="match status" value="1"/>
</dbReference>
<evidence type="ECO:0000313" key="24">
    <source>
        <dbReference type="EMBL" id="PSK35527.1"/>
    </source>
</evidence>
<dbReference type="PRINTS" id="PR00926">
    <property type="entry name" value="MITOCARRIER"/>
</dbReference>
<evidence type="ECO:0000256" key="8">
    <source>
        <dbReference type="ARBA" id="ARBA00022792"/>
    </source>
</evidence>
<name>A0A2P7YHU4_9ASCO</name>
<evidence type="ECO:0000256" key="19">
    <source>
        <dbReference type="ARBA" id="ARBA00093195"/>
    </source>
</evidence>
<dbReference type="GO" id="GO:0055085">
    <property type="term" value="P:transmembrane transport"/>
    <property type="evidence" value="ECO:0007669"/>
    <property type="project" value="InterPro"/>
</dbReference>
<evidence type="ECO:0000256" key="20">
    <source>
        <dbReference type="PROSITE-ProRule" id="PRU00282"/>
    </source>
</evidence>
<dbReference type="InterPro" id="IPR002067">
    <property type="entry name" value="MCP"/>
</dbReference>
<dbReference type="InterPro" id="IPR027417">
    <property type="entry name" value="P-loop_NTPase"/>
</dbReference>
<dbReference type="GO" id="GO:0006364">
    <property type="term" value="P:rRNA processing"/>
    <property type="evidence" value="ECO:0007669"/>
    <property type="project" value="EnsemblFungi"/>
</dbReference>
<dbReference type="Pfam" id="PF00153">
    <property type="entry name" value="Mito_carr"/>
    <property type="match status" value="3"/>
</dbReference>
<keyword evidence="15 20" id="KW-0472">Membrane</keyword>
<dbReference type="GO" id="GO:0016887">
    <property type="term" value="F:ATP hydrolysis activity"/>
    <property type="evidence" value="ECO:0007669"/>
    <property type="project" value="EnsemblFungi"/>
</dbReference>
<keyword evidence="25" id="KW-1185">Reference proteome</keyword>
<dbReference type="SMART" id="SM00487">
    <property type="entry name" value="DEXDc"/>
    <property type="match status" value="1"/>
</dbReference>
<evidence type="ECO:0000313" key="25">
    <source>
        <dbReference type="Proteomes" id="UP000241107"/>
    </source>
</evidence>
<dbReference type="Gene3D" id="1.50.40.10">
    <property type="entry name" value="Mitochondrial carrier domain"/>
    <property type="match status" value="2"/>
</dbReference>
<keyword evidence="5 20" id="KW-0812">Transmembrane</keyword>
<comment type="catalytic activity">
    <reaction evidence="19">
        <text>5-methyl-UTP(out) + UTP(in) = 5-methyl-UTP(in) + UTP(out)</text>
        <dbReference type="Rhea" id="RHEA:73523"/>
        <dbReference type="ChEBI" id="CHEBI:46398"/>
        <dbReference type="ChEBI" id="CHEBI:63527"/>
    </reaction>
</comment>
<keyword evidence="4" id="KW-0813">Transport</keyword>
<keyword evidence="10" id="KW-0347">Helicase</keyword>
<evidence type="ECO:0000256" key="15">
    <source>
        <dbReference type="ARBA" id="ARBA00023136"/>
    </source>
</evidence>